<dbReference type="Gene3D" id="2.60.40.420">
    <property type="entry name" value="Cupredoxins - blue copper proteins"/>
    <property type="match status" value="1"/>
</dbReference>
<evidence type="ECO:0000313" key="2">
    <source>
        <dbReference type="EMBL" id="OGN16550.1"/>
    </source>
</evidence>
<reference evidence="2 3" key="1">
    <citation type="journal article" date="2016" name="Nat. Commun.">
        <title>Thousands of microbial genomes shed light on interconnected biogeochemical processes in an aquifer system.</title>
        <authorList>
            <person name="Anantharaman K."/>
            <person name="Brown C.T."/>
            <person name="Hug L.A."/>
            <person name="Sharon I."/>
            <person name="Castelle C.J."/>
            <person name="Probst A.J."/>
            <person name="Thomas B.C."/>
            <person name="Singh A."/>
            <person name="Wilkins M.J."/>
            <person name="Karaoz U."/>
            <person name="Brodie E.L."/>
            <person name="Williams K.H."/>
            <person name="Hubbard S.S."/>
            <person name="Banfield J.F."/>
        </authorList>
    </citation>
    <scope>NUCLEOTIDE SEQUENCE [LARGE SCALE GENOMIC DNA]</scope>
</reference>
<feature type="transmembrane region" description="Helical" evidence="1">
    <location>
        <begin position="25"/>
        <end position="45"/>
    </location>
</feature>
<dbReference type="STRING" id="1802685.A3C88_01935"/>
<keyword evidence="1" id="KW-0472">Membrane</keyword>
<protein>
    <recommendedName>
        <fullName evidence="4">EfeO-type cupredoxin-like domain-containing protein</fullName>
    </recommendedName>
</protein>
<name>A0A1F8FV14_9BACT</name>
<evidence type="ECO:0000256" key="1">
    <source>
        <dbReference type="SAM" id="Phobius"/>
    </source>
</evidence>
<proteinExistence type="predicted"/>
<keyword evidence="1" id="KW-1133">Transmembrane helix</keyword>
<dbReference type="EMBL" id="MGJZ01000030">
    <property type="protein sequence ID" value="OGN16550.1"/>
    <property type="molecule type" value="Genomic_DNA"/>
</dbReference>
<dbReference type="AlphaFoldDB" id="A0A1F8FV14"/>
<comment type="caution">
    <text evidence="2">The sequence shown here is derived from an EMBL/GenBank/DDBJ whole genome shotgun (WGS) entry which is preliminary data.</text>
</comment>
<gene>
    <name evidence="2" type="ORF">A3C88_01935</name>
</gene>
<sequence length="152" mass="16695">MEELEPTLASKEDRPSFRAANEPGISWLLIIFFLMLMAVAILIFGKSQPPLAQVSPTATPFPTSTGQARMYTVSYDAGVFSPTNLRIHAGDTVRFKNESIFPIRIVSEDLVGFDSVGDVPQGSYFSYTFAGRGTFSYYNSHNADQGGTIIVR</sequence>
<dbReference type="InterPro" id="IPR008972">
    <property type="entry name" value="Cupredoxin"/>
</dbReference>
<accession>A0A1F8FV14</accession>
<dbReference type="SUPFAM" id="SSF49503">
    <property type="entry name" value="Cupredoxins"/>
    <property type="match status" value="1"/>
</dbReference>
<organism evidence="2 3">
    <name type="scientific">Candidatus Yanofskybacteria bacterium RIFCSPHIGHO2_02_FULL_50_12</name>
    <dbReference type="NCBI Taxonomy" id="1802685"/>
    <lineage>
        <taxon>Bacteria</taxon>
        <taxon>Candidatus Yanofskyibacteriota</taxon>
    </lineage>
</organism>
<evidence type="ECO:0008006" key="4">
    <source>
        <dbReference type="Google" id="ProtNLM"/>
    </source>
</evidence>
<dbReference type="Proteomes" id="UP000178117">
    <property type="component" value="Unassembled WGS sequence"/>
</dbReference>
<evidence type="ECO:0000313" key="3">
    <source>
        <dbReference type="Proteomes" id="UP000178117"/>
    </source>
</evidence>
<keyword evidence="1" id="KW-0812">Transmembrane</keyword>